<evidence type="ECO:0000256" key="10">
    <source>
        <dbReference type="ARBA" id="ARBA00022753"/>
    </source>
</evidence>
<dbReference type="GO" id="GO:0010008">
    <property type="term" value="C:endosome membrane"/>
    <property type="evidence" value="ECO:0007669"/>
    <property type="project" value="UniProtKB-SubCell"/>
</dbReference>
<feature type="compositionally biased region" description="Polar residues" evidence="15">
    <location>
        <begin position="909"/>
        <end position="918"/>
    </location>
</feature>
<evidence type="ECO:0000256" key="8">
    <source>
        <dbReference type="ARBA" id="ARBA00022583"/>
    </source>
</evidence>
<sequence length="1138" mass="121121">MAYVSLSKALYDYAATAEDELNLREDDLLYIIDASDAEWWKAKLKTGPEDEEKIGLVPANYVEEAEPLRQSRALYDYSPQTEEELEMKEDQLLSVYEDDDDDWLLVRIADSGVQSKLGFVPKNYVDEVAAVDGATSLGAPISAGAAATFDGQAPEEAEEEVEEEPQSIPATFVPPPAGDKSDEIKMWGVSALDAKKKKRKGTLGIGNGNLFFASESDKQPVQKFSVLLIESHALESKGKQINLELHEDAGVEDNMIRFVFGSKSEGEEVAQKLEESKSKAIAHGSSATVKSPSPAAGRSLPPPIASTARPAASPAAAALPPPSRNTSTLPPPARQTAGASPATTPARNGHAAKEACIALYDFEAQGDDELSVAENEKLTLVERENEDWWKVRNASGSEGVVPASYIELSDGEDGNEAASSTQQDEAERQKQEKAAAAMEATRRTQEAAARRAREAEERREEEERRREALKAQPAPAPPRAAPSAVSSASATRAARDVSVPSGKGAPERPTDSAQAKSRPNPARTRNWVDRTGQFKVEAEFLGFNQGKIRLHKLNGVIIEVAIEKMSNADIQYLEDVTGKRLTPSSTSRGADSSTRTDPRSAGRERDRDRQREREREQRRRQAQRDGPKRNIDWFEFFLAAGVDVDNCTRYAAAFERDNIDESILADIESSTLRSLGLREGDIIRVDKFIKRKYKRPDAAPSTESKEAAQIRADEEMARKLQENEQSARRGASNSPAPNLFSGPDGSLRNNTRRGRPAPKTNGSGSVDPAGIAAAAEGLARTVSPPTRASTASPTVVRKATHPTGAGGFDDDAWTPRPSSTQPSTPGLSAAASKPASVPPTPPPAPVPAAAPAPTPPAPPAAAPAPAVVSPPPAAAAAPPPDPNSALFDKLAAMKPPSAGLSPRPGASPANGSYLSGYNPNAPRGPLAPVPGNQGLLSPLVPTSGTGQFVPTSGLGPQATGYNHGYGAMQPQQTGYMPPQQTGYMQQQPQQTGYMQPQQTGYGVGMSMGMSSPGMMSQPTGYNPQYGISNVSGFGGGMLAPQTTAMPQHQQQQQHLQPQATGIQMPMQTGPNDKLGAASIFGQMKQGTLHQDSNSNPQSAQRYDALRPQPTGFAPGGVMGSGFQGNGMYGQQSGWGGQY</sequence>
<feature type="compositionally biased region" description="Low complexity" evidence="15">
    <location>
        <begin position="481"/>
        <end position="499"/>
    </location>
</feature>
<evidence type="ECO:0000256" key="1">
    <source>
        <dbReference type="ARBA" id="ARBA00004125"/>
    </source>
</evidence>
<dbReference type="InterPro" id="IPR013761">
    <property type="entry name" value="SAM/pointed_sf"/>
</dbReference>
<dbReference type="Gene3D" id="2.30.30.40">
    <property type="entry name" value="SH3 Domains"/>
    <property type="match status" value="3"/>
</dbReference>
<dbReference type="CDD" id="cd11773">
    <property type="entry name" value="SH3_Sla1p_1"/>
    <property type="match status" value="1"/>
</dbReference>
<evidence type="ECO:0000259" key="16">
    <source>
        <dbReference type="PROSITE" id="PS50002"/>
    </source>
</evidence>
<feature type="compositionally biased region" description="Acidic residues" evidence="15">
    <location>
        <begin position="153"/>
        <end position="165"/>
    </location>
</feature>
<dbReference type="GO" id="GO:0005886">
    <property type="term" value="C:plasma membrane"/>
    <property type="evidence" value="ECO:0007669"/>
    <property type="project" value="UniProtKB-SubCell"/>
</dbReference>
<keyword evidence="7" id="KW-0963">Cytoplasm</keyword>
<feature type="compositionally biased region" description="Basic and acidic residues" evidence="15">
    <location>
        <begin position="594"/>
        <end position="626"/>
    </location>
</feature>
<feature type="region of interest" description="Disordered" evidence="15">
    <location>
        <begin position="580"/>
        <end position="626"/>
    </location>
</feature>
<dbReference type="PANTHER" id="PTHR15735">
    <property type="entry name" value="FCH AND DOUBLE SH3 DOMAINS PROTEIN"/>
    <property type="match status" value="1"/>
</dbReference>
<dbReference type="InterPro" id="IPR056996">
    <property type="entry name" value="PH_SLA1"/>
</dbReference>
<feature type="compositionally biased region" description="Low complexity" evidence="15">
    <location>
        <begin position="814"/>
        <end position="835"/>
    </location>
</feature>
<feature type="region of interest" description="Disordered" evidence="15">
    <location>
        <begin position="147"/>
        <end position="179"/>
    </location>
</feature>
<evidence type="ECO:0000256" key="14">
    <source>
        <dbReference type="PROSITE-ProRule" id="PRU00192"/>
    </source>
</evidence>
<dbReference type="InterPro" id="IPR013182">
    <property type="entry name" value="DUF1720"/>
</dbReference>
<dbReference type="Pfam" id="PF00018">
    <property type="entry name" value="SH3_1"/>
    <property type="match status" value="2"/>
</dbReference>
<feature type="compositionally biased region" description="Polar residues" evidence="15">
    <location>
        <begin position="337"/>
        <end position="346"/>
    </location>
</feature>
<evidence type="ECO:0000256" key="15">
    <source>
        <dbReference type="SAM" id="MobiDB-lite"/>
    </source>
</evidence>
<dbReference type="InterPro" id="IPR036028">
    <property type="entry name" value="SH3-like_dom_sf"/>
</dbReference>
<dbReference type="InterPro" id="IPR035800">
    <property type="entry name" value="Sla1_SH3_1"/>
</dbReference>
<proteinExistence type="inferred from homology"/>
<dbReference type="Pfam" id="PF08226">
    <property type="entry name" value="DUF1720"/>
    <property type="match status" value="1"/>
</dbReference>
<feature type="compositionally biased region" description="Polar residues" evidence="15">
    <location>
        <begin position="1086"/>
        <end position="1100"/>
    </location>
</feature>
<feature type="domain" description="SH3" evidence="16">
    <location>
        <begin position="68"/>
        <end position="130"/>
    </location>
</feature>
<dbReference type="SUPFAM" id="SSF50044">
    <property type="entry name" value="SH3-domain"/>
    <property type="match status" value="3"/>
</dbReference>
<keyword evidence="13" id="KW-0206">Cytoskeleton</keyword>
<dbReference type="STRING" id="401625.A0A0P1BIS6"/>
<keyword evidence="18" id="KW-1185">Reference proteome</keyword>
<comment type="subcellular location">
    <subcellularLocation>
        <location evidence="3">Cell membrane</location>
        <topology evidence="3">Peripheral membrane protein</topology>
        <orientation evidence="3">Cytoplasmic side</orientation>
    </subcellularLocation>
    <subcellularLocation>
        <location evidence="2">Cytoplasm</location>
        <location evidence="2">Cytoskeleton</location>
        <location evidence="2">Actin patch</location>
    </subcellularLocation>
    <subcellularLocation>
        <location evidence="1">Endosome membrane</location>
        <topology evidence="1">Peripheral membrane protein</topology>
        <orientation evidence="1">Cytoplasmic side</orientation>
    </subcellularLocation>
</comment>
<dbReference type="Pfam" id="PF14604">
    <property type="entry name" value="SH3_9"/>
    <property type="match status" value="1"/>
</dbReference>
<dbReference type="Pfam" id="PF03983">
    <property type="entry name" value="SHD1"/>
    <property type="match status" value="1"/>
</dbReference>
<name>A0A0P1BIS6_9BASI</name>
<accession>A0A0P1BIS6</accession>
<evidence type="ECO:0000313" key="17">
    <source>
        <dbReference type="EMBL" id="CEH15916.1"/>
    </source>
</evidence>
<dbReference type="GO" id="GO:0043130">
    <property type="term" value="F:ubiquitin binding"/>
    <property type="evidence" value="ECO:0007669"/>
    <property type="project" value="InterPro"/>
</dbReference>
<feature type="compositionally biased region" description="Pro residues" evidence="15">
    <location>
        <begin position="836"/>
        <end position="882"/>
    </location>
</feature>
<feature type="region of interest" description="Disordered" evidence="15">
    <location>
        <begin position="391"/>
        <end position="528"/>
    </location>
</feature>
<comment type="similarity">
    <text evidence="4">Belongs to the SLA1 family.</text>
</comment>
<keyword evidence="9" id="KW-0677">Repeat</keyword>
<evidence type="ECO:0000256" key="4">
    <source>
        <dbReference type="ARBA" id="ARBA00007948"/>
    </source>
</evidence>
<keyword evidence="6 14" id="KW-0728">SH3 domain</keyword>
<evidence type="ECO:0000256" key="2">
    <source>
        <dbReference type="ARBA" id="ARBA00004134"/>
    </source>
</evidence>
<evidence type="ECO:0000256" key="12">
    <source>
        <dbReference type="ARBA" id="ARBA00023203"/>
    </source>
</evidence>
<dbReference type="EMBL" id="CCYA01000273">
    <property type="protein sequence ID" value="CEH15916.1"/>
    <property type="molecule type" value="Genomic_DNA"/>
</dbReference>
<dbReference type="Pfam" id="PF24081">
    <property type="entry name" value="PH_SLA1"/>
    <property type="match status" value="1"/>
</dbReference>
<dbReference type="GO" id="GO:0006897">
    <property type="term" value="P:endocytosis"/>
    <property type="evidence" value="ECO:0007669"/>
    <property type="project" value="UniProtKB-KW"/>
</dbReference>
<feature type="region of interest" description="Disordered" evidence="15">
    <location>
        <begin position="1086"/>
        <end position="1114"/>
    </location>
</feature>
<evidence type="ECO:0000256" key="11">
    <source>
        <dbReference type="ARBA" id="ARBA00023136"/>
    </source>
</evidence>
<keyword evidence="12" id="KW-0009">Actin-binding</keyword>
<evidence type="ECO:0000256" key="7">
    <source>
        <dbReference type="ARBA" id="ARBA00022490"/>
    </source>
</evidence>
<keyword evidence="8" id="KW-0254">Endocytosis</keyword>
<dbReference type="GO" id="GO:0003779">
    <property type="term" value="F:actin binding"/>
    <property type="evidence" value="ECO:0007669"/>
    <property type="project" value="UniProtKB-KW"/>
</dbReference>
<dbReference type="Proteomes" id="UP000054845">
    <property type="component" value="Unassembled WGS sequence"/>
</dbReference>
<dbReference type="InterPro" id="IPR001452">
    <property type="entry name" value="SH3_domain"/>
</dbReference>
<evidence type="ECO:0000256" key="3">
    <source>
        <dbReference type="ARBA" id="ARBA00004413"/>
    </source>
</evidence>
<feature type="region of interest" description="Disordered" evidence="15">
    <location>
        <begin position="269"/>
        <end position="350"/>
    </location>
</feature>
<feature type="compositionally biased region" description="Low complexity" evidence="15">
    <location>
        <begin position="769"/>
        <end position="779"/>
    </location>
</feature>
<feature type="domain" description="SH3" evidence="16">
    <location>
        <begin position="351"/>
        <end position="411"/>
    </location>
</feature>
<feature type="domain" description="SH3" evidence="16">
    <location>
        <begin position="2"/>
        <end position="67"/>
    </location>
</feature>
<dbReference type="GO" id="GO:0030479">
    <property type="term" value="C:actin cortical patch"/>
    <property type="evidence" value="ECO:0007669"/>
    <property type="project" value="UniProtKB-SubCell"/>
</dbReference>
<feature type="compositionally biased region" description="Basic and acidic residues" evidence="15">
    <location>
        <begin position="269"/>
        <end position="278"/>
    </location>
</feature>
<keyword evidence="11" id="KW-0472">Membrane</keyword>
<evidence type="ECO:0000256" key="9">
    <source>
        <dbReference type="ARBA" id="ARBA00022737"/>
    </source>
</evidence>
<dbReference type="OrthoDB" id="5971719at2759"/>
<evidence type="ECO:0000313" key="18">
    <source>
        <dbReference type="Proteomes" id="UP000054845"/>
    </source>
</evidence>
<dbReference type="PANTHER" id="PTHR15735:SF21">
    <property type="entry name" value="PROTEIN NERVOUS WRECK"/>
    <property type="match status" value="1"/>
</dbReference>
<evidence type="ECO:0000256" key="13">
    <source>
        <dbReference type="ARBA" id="ARBA00023212"/>
    </source>
</evidence>
<feature type="compositionally biased region" description="Polar residues" evidence="15">
    <location>
        <begin position="783"/>
        <end position="793"/>
    </location>
</feature>
<feature type="compositionally biased region" description="Low complexity" evidence="15">
    <location>
        <begin position="305"/>
        <end position="318"/>
    </location>
</feature>
<evidence type="ECO:0000256" key="6">
    <source>
        <dbReference type="ARBA" id="ARBA00022443"/>
    </source>
</evidence>
<dbReference type="PROSITE" id="PS50002">
    <property type="entry name" value="SH3"/>
    <property type="match status" value="3"/>
</dbReference>
<dbReference type="AlphaFoldDB" id="A0A0P1BIS6"/>
<reference evidence="17 18" key="1">
    <citation type="submission" date="2014-09" db="EMBL/GenBank/DDBJ databases">
        <authorList>
            <person name="Magalhaes I.L.F."/>
            <person name="Oliveira U."/>
            <person name="Santos F.R."/>
            <person name="Vidigal T.H.D.A."/>
            <person name="Brescovit A.D."/>
            <person name="Santos A.J."/>
        </authorList>
    </citation>
    <scope>NUCLEOTIDE SEQUENCE [LARGE SCALE GENOMIC DNA]</scope>
</reference>
<protein>
    <recommendedName>
        <fullName evidence="5">Actin cytoskeleton-regulatory complex protein SLA1</fullName>
    </recommendedName>
</protein>
<keyword evidence="10" id="KW-0967">Endosome</keyword>
<dbReference type="Gene3D" id="2.30.30.700">
    <property type="entry name" value="SLA1 homology domain 1"/>
    <property type="match status" value="1"/>
</dbReference>
<feature type="region of interest" description="Disordered" evidence="15">
    <location>
        <begin position="719"/>
        <end position="940"/>
    </location>
</feature>
<dbReference type="GO" id="GO:0042802">
    <property type="term" value="F:identical protein binding"/>
    <property type="evidence" value="ECO:0007669"/>
    <property type="project" value="InterPro"/>
</dbReference>
<dbReference type="PRINTS" id="PR00452">
    <property type="entry name" value="SH3DOMAIN"/>
</dbReference>
<organism evidence="17 18">
    <name type="scientific">Ceraceosorus bombacis</name>
    <dbReference type="NCBI Taxonomy" id="401625"/>
    <lineage>
        <taxon>Eukaryota</taxon>
        <taxon>Fungi</taxon>
        <taxon>Dikarya</taxon>
        <taxon>Basidiomycota</taxon>
        <taxon>Ustilaginomycotina</taxon>
        <taxon>Exobasidiomycetes</taxon>
        <taxon>Ceraceosorales</taxon>
        <taxon>Ceraceosoraceae</taxon>
        <taxon>Ceraceosorus</taxon>
    </lineage>
</organism>
<dbReference type="InterPro" id="IPR007131">
    <property type="entry name" value="SHD1"/>
</dbReference>
<dbReference type="SMART" id="SM00326">
    <property type="entry name" value="SH3"/>
    <property type="match status" value="3"/>
</dbReference>
<dbReference type="Gene3D" id="1.10.150.50">
    <property type="entry name" value="Transcription Factor, Ets-1"/>
    <property type="match status" value="1"/>
</dbReference>
<feature type="compositionally biased region" description="Basic and acidic residues" evidence="15">
    <location>
        <begin position="440"/>
        <end position="469"/>
    </location>
</feature>
<dbReference type="GO" id="GO:0030674">
    <property type="term" value="F:protein-macromolecule adaptor activity"/>
    <property type="evidence" value="ECO:0007669"/>
    <property type="project" value="InterPro"/>
</dbReference>
<evidence type="ECO:0000256" key="5">
    <source>
        <dbReference type="ARBA" id="ARBA00020357"/>
    </source>
</evidence>
<feature type="compositionally biased region" description="Polar residues" evidence="15">
    <location>
        <begin position="582"/>
        <end position="593"/>
    </location>
</feature>
<feature type="compositionally biased region" description="Pro residues" evidence="15">
    <location>
        <begin position="319"/>
        <end position="333"/>
    </location>
</feature>